<dbReference type="Pfam" id="PF01782">
    <property type="entry name" value="RimM"/>
    <property type="match status" value="1"/>
</dbReference>
<dbReference type="InterPro" id="IPR002676">
    <property type="entry name" value="RimM_N"/>
</dbReference>
<evidence type="ECO:0000313" key="9">
    <source>
        <dbReference type="Proteomes" id="UP000054262"/>
    </source>
</evidence>
<accession>A0P5E5</accession>
<feature type="domain" description="Ribosome maturation factor RimM PRC barrel" evidence="7">
    <location>
        <begin position="101"/>
        <end position="165"/>
    </location>
</feature>
<evidence type="ECO:0000256" key="5">
    <source>
        <dbReference type="HAMAP-Rule" id="MF_00014"/>
    </source>
</evidence>
<evidence type="ECO:0000259" key="6">
    <source>
        <dbReference type="Pfam" id="PF01782"/>
    </source>
</evidence>
<dbReference type="GO" id="GO:0042274">
    <property type="term" value="P:ribosomal small subunit biogenesis"/>
    <property type="evidence" value="ECO:0007669"/>
    <property type="project" value="UniProtKB-UniRule"/>
</dbReference>
<evidence type="ECO:0000313" key="8">
    <source>
        <dbReference type="EMBL" id="EAV46755.1"/>
    </source>
</evidence>
<comment type="similarity">
    <text evidence="5">Belongs to the RimM family.</text>
</comment>
<dbReference type="PANTHER" id="PTHR33692:SF1">
    <property type="entry name" value="RIBOSOME MATURATION FACTOR RIMM"/>
    <property type="match status" value="1"/>
</dbReference>
<sequence>MEDDVVIMGKIVGPHGIKGWLKVHPFTEEIGTLSNYPQWLISKDEKHWVGHKVETATVKDKTLLVKLVGIDDRNGSDSVNKNMVGILKEELPKLDADTYYWSDLIGLDVQNEAGYYFGSIQTMMETGSNDVMVIKGEREFLIPYLPDVIIKVDLEAKKVLVDWDENY</sequence>
<evidence type="ECO:0000256" key="3">
    <source>
        <dbReference type="ARBA" id="ARBA00022552"/>
    </source>
</evidence>
<dbReference type="NCBIfam" id="TIGR02273">
    <property type="entry name" value="16S_RimM"/>
    <property type="match status" value="1"/>
</dbReference>
<dbReference type="InterPro" id="IPR009000">
    <property type="entry name" value="Transl_B-barrel_sf"/>
</dbReference>
<comment type="subunit">
    <text evidence="5">Binds ribosomal protein uS19.</text>
</comment>
<dbReference type="Proteomes" id="UP000054262">
    <property type="component" value="Unassembled WGS sequence"/>
</dbReference>
<dbReference type="SUPFAM" id="SSF50447">
    <property type="entry name" value="Translation proteins"/>
    <property type="match status" value="1"/>
</dbReference>
<evidence type="ECO:0000259" key="7">
    <source>
        <dbReference type="Pfam" id="PF24986"/>
    </source>
</evidence>
<dbReference type="Gene3D" id="2.40.30.60">
    <property type="entry name" value="RimM"/>
    <property type="match status" value="1"/>
</dbReference>
<reference evidence="8 9" key="1">
    <citation type="submission" date="2006-11" db="EMBL/GenBank/DDBJ databases">
        <authorList>
            <person name="Giovannoni S."/>
            <person name="Vergin K."/>
            <person name="Ferriera S."/>
            <person name="Johnson J."/>
            <person name="Kravitz S."/>
            <person name="Beeson K."/>
            <person name="Sutton G."/>
            <person name="Rogers Y.-H."/>
            <person name="Friedman R."/>
            <person name="Frazier M."/>
            <person name="Venter J.C."/>
        </authorList>
    </citation>
    <scope>NUCLEOTIDE SEQUENCE [LARGE SCALE GENOMIC DNA]</scope>
    <source>
        <strain evidence="8 9">HTCC2181</strain>
    </source>
</reference>
<dbReference type="InterPro" id="IPR056792">
    <property type="entry name" value="PRC_RimM"/>
</dbReference>
<name>A0P5E5_9PROT</name>
<dbReference type="InterPro" id="IPR011961">
    <property type="entry name" value="RimM"/>
</dbReference>
<organism evidence="8 9">
    <name type="scientific">Methylophilales bacterium HTCC2181</name>
    <dbReference type="NCBI Taxonomy" id="383631"/>
    <lineage>
        <taxon>Bacteria</taxon>
        <taxon>Pseudomonadati</taxon>
        <taxon>Pseudomonadota</taxon>
        <taxon>Betaproteobacteria</taxon>
        <taxon>Nitrosomonadales</taxon>
        <taxon>OM43 clade</taxon>
    </lineage>
</organism>
<dbReference type="InterPro" id="IPR011033">
    <property type="entry name" value="PRC_barrel-like_sf"/>
</dbReference>
<dbReference type="EMBL" id="AAUX01000001">
    <property type="protein sequence ID" value="EAV46755.1"/>
    <property type="molecule type" value="Genomic_DNA"/>
</dbReference>
<dbReference type="OrthoDB" id="9783509at2"/>
<dbReference type="HAMAP" id="MF_00014">
    <property type="entry name" value="Ribosome_mat_RimM"/>
    <property type="match status" value="1"/>
</dbReference>
<evidence type="ECO:0000256" key="2">
    <source>
        <dbReference type="ARBA" id="ARBA00022517"/>
    </source>
</evidence>
<dbReference type="GO" id="GO:0005840">
    <property type="term" value="C:ribosome"/>
    <property type="evidence" value="ECO:0007669"/>
    <property type="project" value="InterPro"/>
</dbReference>
<comment type="domain">
    <text evidence="5">The PRC barrel domain binds ribosomal protein uS19.</text>
</comment>
<keyword evidence="3 5" id="KW-0698">rRNA processing</keyword>
<dbReference type="PANTHER" id="PTHR33692">
    <property type="entry name" value="RIBOSOME MATURATION FACTOR RIMM"/>
    <property type="match status" value="1"/>
</dbReference>
<protein>
    <recommendedName>
        <fullName evidence="5">Ribosome maturation factor RimM</fullName>
    </recommendedName>
</protein>
<gene>
    <name evidence="5" type="primary">rimM</name>
    <name evidence="8" type="ORF">MB2181_01740</name>
</gene>
<dbReference type="GO" id="GO:0005737">
    <property type="term" value="C:cytoplasm"/>
    <property type="evidence" value="ECO:0007669"/>
    <property type="project" value="UniProtKB-SubCell"/>
</dbReference>
<feature type="domain" description="RimM N-terminal" evidence="6">
    <location>
        <begin position="8"/>
        <end position="88"/>
    </location>
</feature>
<dbReference type="Gene3D" id="2.30.30.240">
    <property type="entry name" value="PRC-barrel domain"/>
    <property type="match status" value="1"/>
</dbReference>
<keyword evidence="2 5" id="KW-0690">Ribosome biogenesis</keyword>
<evidence type="ECO:0000256" key="4">
    <source>
        <dbReference type="ARBA" id="ARBA00023186"/>
    </source>
</evidence>
<dbReference type="GO" id="GO:0006364">
    <property type="term" value="P:rRNA processing"/>
    <property type="evidence" value="ECO:0007669"/>
    <property type="project" value="UniProtKB-UniRule"/>
</dbReference>
<dbReference type="GO" id="GO:0043022">
    <property type="term" value="F:ribosome binding"/>
    <property type="evidence" value="ECO:0007669"/>
    <property type="project" value="InterPro"/>
</dbReference>
<evidence type="ECO:0000256" key="1">
    <source>
        <dbReference type="ARBA" id="ARBA00022490"/>
    </source>
</evidence>
<dbReference type="AlphaFoldDB" id="A0P5E5"/>
<comment type="caution">
    <text evidence="8">The sequence shown here is derived from an EMBL/GenBank/DDBJ whole genome shotgun (WGS) entry which is preliminary data.</text>
</comment>
<comment type="subcellular location">
    <subcellularLocation>
        <location evidence="5">Cytoplasm</location>
    </subcellularLocation>
</comment>
<dbReference type="Pfam" id="PF24986">
    <property type="entry name" value="PRC_RimM"/>
    <property type="match status" value="1"/>
</dbReference>
<keyword evidence="9" id="KW-1185">Reference proteome</keyword>
<keyword evidence="1 5" id="KW-0963">Cytoplasm</keyword>
<proteinExistence type="inferred from homology"/>
<dbReference type="InterPro" id="IPR036976">
    <property type="entry name" value="RimM_N_sf"/>
</dbReference>
<dbReference type="SUPFAM" id="SSF50346">
    <property type="entry name" value="PRC-barrel domain"/>
    <property type="match status" value="1"/>
</dbReference>
<keyword evidence="4 5" id="KW-0143">Chaperone</keyword>
<comment type="function">
    <text evidence="5">An accessory protein needed during the final step in the assembly of 30S ribosomal subunit, possibly for assembly of the head region. Essential for efficient processing of 16S rRNA. May be needed both before and after RbfA during the maturation of 16S rRNA. It has affinity for free ribosomal 30S subunits but not for 70S ribosomes.</text>
</comment>